<comment type="catalytic activity">
    <reaction evidence="4">
        <text>uridine(38/39/40) in tRNA = pseudouridine(38/39/40) in tRNA</text>
        <dbReference type="Rhea" id="RHEA:22376"/>
        <dbReference type="Rhea" id="RHEA-COMP:10085"/>
        <dbReference type="Rhea" id="RHEA-COMP:10087"/>
        <dbReference type="ChEBI" id="CHEBI:65314"/>
        <dbReference type="ChEBI" id="CHEBI:65315"/>
        <dbReference type="EC" id="5.4.99.12"/>
    </reaction>
</comment>
<dbReference type="Proteomes" id="UP000007014">
    <property type="component" value="Chromosome 11"/>
</dbReference>
<dbReference type="HAMAP" id="MF_00171">
    <property type="entry name" value="TruA"/>
    <property type="match status" value="1"/>
</dbReference>
<reference evidence="6 7" key="2">
    <citation type="journal article" date="2007" name="BMC Biol.">
        <title>A 100%-complete sequence reveals unusually simple genomic features in the hot-spring red alga Cyanidioschyzon merolae.</title>
        <authorList>
            <person name="Nozaki H."/>
            <person name="Takano H."/>
            <person name="Misumi O."/>
            <person name="Terasawa K."/>
            <person name="Matsuzaki M."/>
            <person name="Maruyama S."/>
            <person name="Nishida K."/>
            <person name="Yagisawa F."/>
            <person name="Yoshida Y."/>
            <person name="Fujiwara T."/>
            <person name="Takio S."/>
            <person name="Tamura K."/>
            <person name="Chung S.J."/>
            <person name="Nakamura S."/>
            <person name="Kuroiwa H."/>
            <person name="Tanaka K."/>
            <person name="Sato N."/>
            <person name="Kuroiwa T."/>
        </authorList>
    </citation>
    <scope>NUCLEOTIDE SEQUENCE [LARGE SCALE GENOMIC DNA]</scope>
    <source>
        <strain evidence="6 7">10D</strain>
    </source>
</reference>
<feature type="domain" description="Pseudouridine synthase I TruA alpha/beta" evidence="5">
    <location>
        <begin position="232"/>
        <end position="350"/>
    </location>
</feature>
<evidence type="ECO:0000259" key="5">
    <source>
        <dbReference type="Pfam" id="PF01416"/>
    </source>
</evidence>
<evidence type="ECO:0000313" key="7">
    <source>
        <dbReference type="Proteomes" id="UP000007014"/>
    </source>
</evidence>
<dbReference type="AlphaFoldDB" id="M1US23"/>
<evidence type="ECO:0000256" key="1">
    <source>
        <dbReference type="ARBA" id="ARBA00009375"/>
    </source>
</evidence>
<name>M1US23_CYAM1</name>
<dbReference type="GeneID" id="16994381"/>
<dbReference type="GO" id="GO:0005737">
    <property type="term" value="C:cytoplasm"/>
    <property type="evidence" value="ECO:0007669"/>
    <property type="project" value="TreeGrafter"/>
</dbReference>
<dbReference type="Gramene" id="CMK045CT">
    <property type="protein sequence ID" value="CMK045CT"/>
    <property type="gene ID" value="CMK045C"/>
</dbReference>
<dbReference type="GO" id="GO:0160147">
    <property type="term" value="F:tRNA pseudouridine(38-40) synthase activity"/>
    <property type="evidence" value="ECO:0007669"/>
    <property type="project" value="UniProtKB-EC"/>
</dbReference>
<dbReference type="STRING" id="280699.M1US23"/>
<keyword evidence="3 4" id="KW-0413">Isomerase</keyword>
<dbReference type="KEGG" id="cme:CYME_CMK045C"/>
<dbReference type="GO" id="GO:1990481">
    <property type="term" value="P:mRNA pseudouridine synthesis"/>
    <property type="evidence" value="ECO:0007669"/>
    <property type="project" value="TreeGrafter"/>
</dbReference>
<evidence type="ECO:0000256" key="3">
    <source>
        <dbReference type="ARBA" id="ARBA00023235"/>
    </source>
</evidence>
<dbReference type="OrthoDB" id="25767at2759"/>
<sequence length="467" mass="52163">MSAVQNLSKLSRAELEAYAARLEQLLGLKRSSSRNKNSAREINFKEYGVRKIALKLAYQGWSFPSGFAAQPADFSTSSAGKLSGIAFKSVESALFYALEKVNLVPNLHWFVGSDGTCATGVSPNRPLSREKFGETWAVKGWQYARGGRTDKGVSAIGQVVSLLVRCPPPGTGTNFYDYIHLLNRELPASVRVYAWAPVADDFSARFSAYSRTYKYFVPNVFSDEGICSMVAAAKKMVGRHDFANFCKFDAETTKGNTERVILQCTVELAKDEFYRALFPRGILEFTIEGQAFLYHQVRFMIALLLEIGRGTENISLVDSLLGLDGSPRIDPRPQYVQAPEHPLVLWNIHYGENEPPWRYALERDSPWGKCSRNSTVVGILRPILLQWYADLTKVIFNGALLRRTTHGSPFCKDEGSEAANEPCAGLAPLMFTHMVDADVHVPIEKRSSSGLNAEQRIQKVRRLLDRQ</sequence>
<gene>
    <name evidence="6" type="ORF">CYME_CMK045C</name>
</gene>
<dbReference type="InterPro" id="IPR020103">
    <property type="entry name" value="PsdUridine_synth_cat_dom_sf"/>
</dbReference>
<dbReference type="OMA" id="DCKFPEM"/>
<evidence type="ECO:0000256" key="2">
    <source>
        <dbReference type="ARBA" id="ARBA00022694"/>
    </source>
</evidence>
<proteinExistence type="inferred from homology"/>
<comment type="similarity">
    <text evidence="1 4">Belongs to the tRNA pseudouridine synthase TruA family.</text>
</comment>
<dbReference type="EMBL" id="AP006493">
    <property type="protein sequence ID" value="BAM80441.1"/>
    <property type="molecule type" value="Genomic_DNA"/>
</dbReference>
<keyword evidence="7" id="KW-1185">Reference proteome</keyword>
<dbReference type="InterPro" id="IPR001406">
    <property type="entry name" value="PsdUridine_synth_TruA"/>
</dbReference>
<dbReference type="Gene3D" id="3.30.70.660">
    <property type="entry name" value="Pseudouridine synthase I, catalytic domain, C-terminal subdomain"/>
    <property type="match status" value="1"/>
</dbReference>
<evidence type="ECO:0000313" key="6">
    <source>
        <dbReference type="EMBL" id="BAM80441.1"/>
    </source>
</evidence>
<dbReference type="InterPro" id="IPR020097">
    <property type="entry name" value="PsdUridine_synth_TruA_a/b_dom"/>
</dbReference>
<dbReference type="GO" id="GO:0003723">
    <property type="term" value="F:RNA binding"/>
    <property type="evidence" value="ECO:0007669"/>
    <property type="project" value="InterPro"/>
</dbReference>
<keyword evidence="2 4" id="KW-0819">tRNA processing</keyword>
<dbReference type="Gene3D" id="3.30.70.580">
    <property type="entry name" value="Pseudouridine synthase I, catalytic domain, N-terminal subdomain"/>
    <property type="match status" value="1"/>
</dbReference>
<dbReference type="InterPro" id="IPR020094">
    <property type="entry name" value="TruA/RsuA/RluB/E/F_N"/>
</dbReference>
<dbReference type="GO" id="GO:0005634">
    <property type="term" value="C:nucleus"/>
    <property type="evidence" value="ECO:0007669"/>
    <property type="project" value="TreeGrafter"/>
</dbReference>
<reference evidence="6 7" key="1">
    <citation type="journal article" date="2004" name="Nature">
        <title>Genome sequence of the ultrasmall unicellular red alga Cyanidioschyzon merolae 10D.</title>
        <authorList>
            <person name="Matsuzaki M."/>
            <person name="Misumi O."/>
            <person name="Shin-i T."/>
            <person name="Maruyama S."/>
            <person name="Takahara M."/>
            <person name="Miyagishima S."/>
            <person name="Mori T."/>
            <person name="Nishida K."/>
            <person name="Yagisawa F."/>
            <person name="Nishida K."/>
            <person name="Yoshida Y."/>
            <person name="Nishimura Y."/>
            <person name="Nakao S."/>
            <person name="Kobayashi T."/>
            <person name="Momoyama Y."/>
            <person name="Higashiyama T."/>
            <person name="Minoda A."/>
            <person name="Sano M."/>
            <person name="Nomoto H."/>
            <person name="Oishi K."/>
            <person name="Hayashi H."/>
            <person name="Ohta F."/>
            <person name="Nishizaka S."/>
            <person name="Haga S."/>
            <person name="Miura S."/>
            <person name="Morishita T."/>
            <person name="Kabeya Y."/>
            <person name="Terasawa K."/>
            <person name="Suzuki Y."/>
            <person name="Ishii Y."/>
            <person name="Asakawa S."/>
            <person name="Takano H."/>
            <person name="Ohta N."/>
            <person name="Kuroiwa H."/>
            <person name="Tanaka K."/>
            <person name="Shimizu N."/>
            <person name="Sugano S."/>
            <person name="Sato N."/>
            <person name="Nozaki H."/>
            <person name="Ogasawara N."/>
            <person name="Kohara Y."/>
            <person name="Kuroiwa T."/>
        </authorList>
    </citation>
    <scope>NUCLEOTIDE SEQUENCE [LARGE SCALE GENOMIC DNA]</scope>
    <source>
        <strain evidence="6 7">10D</strain>
    </source>
</reference>
<dbReference type="RefSeq" id="XP_005536477.1">
    <property type="nucleotide sequence ID" value="XM_005536420.1"/>
</dbReference>
<dbReference type="GO" id="GO:0031119">
    <property type="term" value="P:tRNA pseudouridine synthesis"/>
    <property type="evidence" value="ECO:0007669"/>
    <property type="project" value="TreeGrafter"/>
</dbReference>
<evidence type="ECO:0000256" key="4">
    <source>
        <dbReference type="RuleBase" id="RU003792"/>
    </source>
</evidence>
<protein>
    <recommendedName>
        <fullName evidence="4">tRNA pseudouridine synthase</fullName>
        <ecNumber evidence="4">5.4.99.12</ecNumber>
    </recommendedName>
</protein>
<dbReference type="PANTHER" id="PTHR11142">
    <property type="entry name" value="PSEUDOURIDYLATE SYNTHASE"/>
    <property type="match status" value="1"/>
</dbReference>
<dbReference type="HOGENOM" id="CLU_585783_0_0_1"/>
<accession>M1US23</accession>
<dbReference type="PANTHER" id="PTHR11142:SF5">
    <property type="entry name" value="TRNA PSEUDOURIDINE(38_39) SYNTHASE"/>
    <property type="match status" value="1"/>
</dbReference>
<dbReference type="Pfam" id="PF01416">
    <property type="entry name" value="PseudoU_synth_1"/>
    <property type="match status" value="1"/>
</dbReference>
<dbReference type="InterPro" id="IPR020095">
    <property type="entry name" value="PsdUridine_synth_TruA_C"/>
</dbReference>
<dbReference type="SUPFAM" id="SSF55120">
    <property type="entry name" value="Pseudouridine synthase"/>
    <property type="match status" value="1"/>
</dbReference>
<organism evidence="6 7">
    <name type="scientific">Cyanidioschyzon merolae (strain NIES-3377 / 10D)</name>
    <name type="common">Unicellular red alga</name>
    <dbReference type="NCBI Taxonomy" id="280699"/>
    <lineage>
        <taxon>Eukaryota</taxon>
        <taxon>Rhodophyta</taxon>
        <taxon>Bangiophyceae</taxon>
        <taxon>Cyanidiales</taxon>
        <taxon>Cyanidiaceae</taxon>
        <taxon>Cyanidioschyzon</taxon>
    </lineage>
</organism>
<dbReference type="eggNOG" id="KOG2554">
    <property type="taxonomic scope" value="Eukaryota"/>
</dbReference>
<dbReference type="EC" id="5.4.99.12" evidence="4"/>